<evidence type="ECO:0000313" key="7">
    <source>
        <dbReference type="Proteomes" id="UP001549291"/>
    </source>
</evidence>
<dbReference type="EMBL" id="JBEPTQ010000002">
    <property type="protein sequence ID" value="MET4724594.1"/>
    <property type="molecule type" value="Genomic_DNA"/>
</dbReference>
<dbReference type="Proteomes" id="UP001549291">
    <property type="component" value="Unassembled WGS sequence"/>
</dbReference>
<dbReference type="RefSeq" id="WP_018647460.1">
    <property type="nucleotide sequence ID" value="NZ_BJNK01000064.1"/>
</dbReference>
<organism evidence="3 5">
    <name type="scientific">Bradyrhizobium japonicum</name>
    <dbReference type="NCBI Taxonomy" id="375"/>
    <lineage>
        <taxon>Bacteria</taxon>
        <taxon>Pseudomonadati</taxon>
        <taxon>Pseudomonadota</taxon>
        <taxon>Alphaproteobacteria</taxon>
        <taxon>Hyphomicrobiales</taxon>
        <taxon>Nitrobacteraceae</taxon>
        <taxon>Bradyrhizobium</taxon>
    </lineage>
</organism>
<feature type="region of interest" description="Disordered" evidence="1">
    <location>
        <begin position="48"/>
        <end position="74"/>
    </location>
</feature>
<name>A0A0A3XLG1_BRAJP</name>
<dbReference type="KEGG" id="bjp:RN69_37340"/>
<dbReference type="Proteomes" id="UP000181962">
    <property type="component" value="Chromosome"/>
</dbReference>
<feature type="compositionally biased region" description="Basic and acidic residues" evidence="1">
    <location>
        <begin position="51"/>
        <end position="74"/>
    </location>
</feature>
<evidence type="ECO:0000313" key="3">
    <source>
        <dbReference type="EMBL" id="KGT74079.1"/>
    </source>
</evidence>
<reference evidence="4 7" key="3">
    <citation type="submission" date="2024-06" db="EMBL/GenBank/DDBJ databases">
        <title>Genomic Encyclopedia of Type Strains, Phase V (KMG-V): Genome sequencing to study the core and pangenomes of soil and plant-associated prokaryotes.</title>
        <authorList>
            <person name="Whitman W."/>
        </authorList>
    </citation>
    <scope>NUCLEOTIDE SEQUENCE [LARGE SCALE GENOMIC DNA]</scope>
    <source>
        <strain evidence="4 7">USDA 160</strain>
    </source>
</reference>
<evidence type="ECO:0000256" key="1">
    <source>
        <dbReference type="SAM" id="MobiDB-lite"/>
    </source>
</evidence>
<dbReference type="EMBL" id="JRPN01000038">
    <property type="protein sequence ID" value="KGT74079.1"/>
    <property type="molecule type" value="Genomic_DNA"/>
</dbReference>
<evidence type="ECO:0000313" key="5">
    <source>
        <dbReference type="Proteomes" id="UP000030377"/>
    </source>
</evidence>
<proteinExistence type="predicted"/>
<evidence type="ECO:0000313" key="4">
    <source>
        <dbReference type="EMBL" id="MET4724594.1"/>
    </source>
</evidence>
<gene>
    <name evidence="4" type="ORF">ABIF63_008700</name>
    <name evidence="2" type="ORF">BKD09_40560</name>
    <name evidence="3" type="ORF">MA20_40845</name>
</gene>
<reference evidence="3 5" key="1">
    <citation type="submission" date="2014-09" db="EMBL/GenBank/DDBJ databases">
        <title>Draft genome of Bradyrhizobium japonicum Is-34.</title>
        <authorList>
            <person name="Tsurumaru H."/>
            <person name="Yamakawa T."/>
            <person name="Hashimoto S."/>
            <person name="Okizaki K."/>
            <person name="Kanesaki Y."/>
            <person name="Yoshikawa H."/>
            <person name="Yajima S."/>
        </authorList>
    </citation>
    <scope>NUCLEOTIDE SEQUENCE [LARGE SCALE GENOMIC DNA]</scope>
    <source>
        <strain evidence="3 5">Is-34</strain>
    </source>
</reference>
<dbReference type="GeneID" id="92969503"/>
<keyword evidence="7" id="KW-1185">Reference proteome</keyword>
<protein>
    <submittedName>
        <fullName evidence="3">Uncharacterized protein</fullName>
    </submittedName>
</protein>
<reference evidence="2 6" key="2">
    <citation type="submission" date="2016-11" db="EMBL/GenBank/DDBJ databases">
        <title>Complete Genome Sequence of Bradyrhizobium sp. strain J5, an isolated from soybean nodule in Hokkaido.</title>
        <authorList>
            <person name="Kanehara K."/>
        </authorList>
    </citation>
    <scope>NUCLEOTIDE SEQUENCE [LARGE SCALE GENOMIC DNA]</scope>
    <source>
        <strain evidence="2 6">J5</strain>
    </source>
</reference>
<dbReference type="OrthoDB" id="8239698at2"/>
<evidence type="ECO:0000313" key="6">
    <source>
        <dbReference type="Proteomes" id="UP000181962"/>
    </source>
</evidence>
<sequence>MFPIHNIFPKEMAIIGRTLLNYGELELDLMNCIQVVRQYDMNSILKAFQDSGREEPHSDRGRSGPRTRADTHAT</sequence>
<dbReference type="AlphaFoldDB" id="A0A0A3XLG1"/>
<dbReference type="EMBL" id="CP017637">
    <property type="protein sequence ID" value="APG14664.1"/>
    <property type="molecule type" value="Genomic_DNA"/>
</dbReference>
<evidence type="ECO:0000313" key="2">
    <source>
        <dbReference type="EMBL" id="APG14664.1"/>
    </source>
</evidence>
<dbReference type="Proteomes" id="UP000030377">
    <property type="component" value="Unassembled WGS sequence"/>
</dbReference>
<dbReference type="PATRIC" id="fig|375.37.peg.7448"/>
<accession>A0A0A3XLG1</accession>